<evidence type="ECO:0000313" key="2">
    <source>
        <dbReference type="EMBL" id="CAA9486280.1"/>
    </source>
</evidence>
<feature type="compositionally biased region" description="Basic residues" evidence="1">
    <location>
        <begin position="53"/>
        <end position="71"/>
    </location>
</feature>
<feature type="compositionally biased region" description="Basic and acidic residues" evidence="1">
    <location>
        <begin position="1"/>
        <end position="12"/>
    </location>
</feature>
<organism evidence="2">
    <name type="scientific">uncultured Rubrobacteraceae bacterium</name>
    <dbReference type="NCBI Taxonomy" id="349277"/>
    <lineage>
        <taxon>Bacteria</taxon>
        <taxon>Bacillati</taxon>
        <taxon>Actinomycetota</taxon>
        <taxon>Rubrobacteria</taxon>
        <taxon>Rubrobacterales</taxon>
        <taxon>Rubrobacteraceae</taxon>
        <taxon>environmental samples</taxon>
    </lineage>
</organism>
<reference evidence="2" key="1">
    <citation type="submission" date="2020-02" db="EMBL/GenBank/DDBJ databases">
        <authorList>
            <person name="Meier V. D."/>
        </authorList>
    </citation>
    <scope>NUCLEOTIDE SEQUENCE</scope>
    <source>
        <strain evidence="2">AVDCRST_MAG05</strain>
    </source>
</reference>
<dbReference type="EMBL" id="CADCVM010000178">
    <property type="protein sequence ID" value="CAA9486280.1"/>
    <property type="molecule type" value="Genomic_DNA"/>
</dbReference>
<dbReference type="AlphaFoldDB" id="A0A6J4S8W1"/>
<proteinExistence type="predicted"/>
<feature type="compositionally biased region" description="Gly residues" evidence="1">
    <location>
        <begin position="15"/>
        <end position="27"/>
    </location>
</feature>
<accession>A0A6J4S8W1</accession>
<gene>
    <name evidence="2" type="ORF">AVDCRST_MAG05-1597</name>
</gene>
<feature type="non-terminal residue" evidence="2">
    <location>
        <position position="1"/>
    </location>
</feature>
<feature type="non-terminal residue" evidence="2">
    <location>
        <position position="144"/>
    </location>
</feature>
<sequence length="144" mass="15520">ERRGQRDHECRVRGGSRGGAPGRGLRGWGRSSCQHRSWPGGRPRARAAPSLRGRNRGRPRRGGARLRRPRDARRLQRCGSPGPGGAVGRGGDAPRGRGRPCARGAWGGRDRGHGRRVRGERAEGPQERGVEGGPRRPAARGEGL</sequence>
<protein>
    <submittedName>
        <fullName evidence="2">Uncharacterized protein</fullName>
    </submittedName>
</protein>
<feature type="region of interest" description="Disordered" evidence="1">
    <location>
        <begin position="1"/>
        <end position="144"/>
    </location>
</feature>
<feature type="compositionally biased region" description="Gly residues" evidence="1">
    <location>
        <begin position="81"/>
        <end position="93"/>
    </location>
</feature>
<name>A0A6J4S8W1_9ACTN</name>
<evidence type="ECO:0000256" key="1">
    <source>
        <dbReference type="SAM" id="MobiDB-lite"/>
    </source>
</evidence>
<feature type="compositionally biased region" description="Basic and acidic residues" evidence="1">
    <location>
        <begin position="117"/>
        <end position="134"/>
    </location>
</feature>